<name>A0A8K1G4A4_9PASS</name>
<gene>
    <name evidence="2" type="ORF">HGM15179_015661</name>
</gene>
<protein>
    <submittedName>
        <fullName evidence="2">Uncharacterized protein</fullName>
    </submittedName>
</protein>
<evidence type="ECO:0000256" key="1">
    <source>
        <dbReference type="SAM" id="MobiDB-lite"/>
    </source>
</evidence>
<proteinExistence type="predicted"/>
<dbReference type="AlphaFoldDB" id="A0A8K1G4A4"/>
<dbReference type="Proteomes" id="UP000796761">
    <property type="component" value="Unassembled WGS sequence"/>
</dbReference>
<comment type="caution">
    <text evidence="2">The sequence shown here is derived from an EMBL/GenBank/DDBJ whole genome shotgun (WGS) entry which is preliminary data.</text>
</comment>
<dbReference type="EMBL" id="SWJQ01000705">
    <property type="protein sequence ID" value="TRZ11443.1"/>
    <property type="molecule type" value="Genomic_DNA"/>
</dbReference>
<keyword evidence="3" id="KW-1185">Reference proteome</keyword>
<sequence length="75" mass="8228">MSVEKPLPLTQPLPQNKNSGFDENHLVSTETIAGQAPAWDREMMFEIESLGVPAQSFEALVRSNLCGVDDQEIGL</sequence>
<evidence type="ECO:0000313" key="2">
    <source>
        <dbReference type="EMBL" id="TRZ11443.1"/>
    </source>
</evidence>
<reference evidence="2" key="1">
    <citation type="submission" date="2019-04" db="EMBL/GenBank/DDBJ databases">
        <title>Genome assembly of Zosterops borbonicus 15179.</title>
        <authorList>
            <person name="Leroy T."/>
            <person name="Anselmetti Y."/>
            <person name="Tilak M.-K."/>
            <person name="Nabholz B."/>
        </authorList>
    </citation>
    <scope>NUCLEOTIDE SEQUENCE</scope>
    <source>
        <strain evidence="2">HGM_15179</strain>
        <tissue evidence="2">Muscle</tissue>
    </source>
</reference>
<feature type="region of interest" description="Disordered" evidence="1">
    <location>
        <begin position="1"/>
        <end position="24"/>
    </location>
</feature>
<evidence type="ECO:0000313" key="3">
    <source>
        <dbReference type="Proteomes" id="UP000796761"/>
    </source>
</evidence>
<accession>A0A8K1G4A4</accession>
<organism evidence="2 3">
    <name type="scientific">Zosterops borbonicus</name>
    <dbReference type="NCBI Taxonomy" id="364589"/>
    <lineage>
        <taxon>Eukaryota</taxon>
        <taxon>Metazoa</taxon>
        <taxon>Chordata</taxon>
        <taxon>Craniata</taxon>
        <taxon>Vertebrata</taxon>
        <taxon>Euteleostomi</taxon>
        <taxon>Archelosauria</taxon>
        <taxon>Archosauria</taxon>
        <taxon>Dinosauria</taxon>
        <taxon>Saurischia</taxon>
        <taxon>Theropoda</taxon>
        <taxon>Coelurosauria</taxon>
        <taxon>Aves</taxon>
        <taxon>Neognathae</taxon>
        <taxon>Neoaves</taxon>
        <taxon>Telluraves</taxon>
        <taxon>Australaves</taxon>
        <taxon>Passeriformes</taxon>
        <taxon>Sylvioidea</taxon>
        <taxon>Zosteropidae</taxon>
        <taxon>Zosterops</taxon>
    </lineage>
</organism>